<dbReference type="InterPro" id="IPR003805">
    <property type="entry name" value="CobS"/>
</dbReference>
<dbReference type="EMBL" id="CP092471">
    <property type="protein sequence ID" value="UVI40706.1"/>
    <property type="molecule type" value="Genomic_DNA"/>
</dbReference>
<sequence length="78" mass="8156">MRDPHIGSFGVAAIVLQLAAKLVLLHLLLPGGWPVLIAICAAARLGPLIWARALPPLRAEGLGASIAGASRFRNVLGW</sequence>
<proteinExistence type="predicted"/>
<dbReference type="Pfam" id="PF02654">
    <property type="entry name" value="CobS"/>
    <property type="match status" value="1"/>
</dbReference>
<keyword evidence="1" id="KW-0472">Membrane</keyword>
<keyword evidence="3" id="KW-1185">Reference proteome</keyword>
<evidence type="ECO:0000313" key="3">
    <source>
        <dbReference type="Proteomes" id="UP001065265"/>
    </source>
</evidence>
<organism evidence="2 3">
    <name type="scientific">Qipengyuania spongiae</name>
    <dbReference type="NCBI Taxonomy" id="2909673"/>
    <lineage>
        <taxon>Bacteria</taxon>
        <taxon>Pseudomonadati</taxon>
        <taxon>Pseudomonadota</taxon>
        <taxon>Alphaproteobacteria</taxon>
        <taxon>Sphingomonadales</taxon>
        <taxon>Erythrobacteraceae</taxon>
        <taxon>Qipengyuania</taxon>
    </lineage>
</organism>
<reference evidence="2" key="1">
    <citation type="submission" date="2022-02" db="EMBL/GenBank/DDBJ databases">
        <title>Qipengyuania spongiae sp. nov., isolated from marine sponge.</title>
        <authorList>
            <person name="Li Z."/>
            <person name="Zhang M."/>
        </authorList>
    </citation>
    <scope>NUCLEOTIDE SEQUENCE</scope>
    <source>
        <strain evidence="2">PHS-Z21</strain>
    </source>
</reference>
<evidence type="ECO:0000313" key="2">
    <source>
        <dbReference type="EMBL" id="UVI40706.1"/>
    </source>
</evidence>
<keyword evidence="1" id="KW-1133">Transmembrane helix</keyword>
<gene>
    <name evidence="2" type="ORF">L1F33_00535</name>
</gene>
<name>A0ABY5T3K6_9SPHN</name>
<evidence type="ECO:0000256" key="1">
    <source>
        <dbReference type="SAM" id="Phobius"/>
    </source>
</evidence>
<keyword evidence="1" id="KW-0812">Transmembrane</keyword>
<feature type="transmembrane region" description="Helical" evidence="1">
    <location>
        <begin position="7"/>
        <end position="27"/>
    </location>
</feature>
<protein>
    <submittedName>
        <fullName evidence="2">Adenosylcobinamide-GDP ribazoletransferase</fullName>
    </submittedName>
</protein>
<accession>A0ABY5T3K6</accession>
<dbReference type="Proteomes" id="UP001065265">
    <property type="component" value="Chromosome"/>
</dbReference>